<keyword evidence="2" id="KW-1185">Reference proteome</keyword>
<evidence type="ECO:0000313" key="2">
    <source>
        <dbReference type="Proteomes" id="UP000186218"/>
    </source>
</evidence>
<dbReference type="STRING" id="1344003.SAMN05445060_0251"/>
<organism evidence="1 2">
    <name type="scientific">Williamsia sterculiae</name>
    <dbReference type="NCBI Taxonomy" id="1344003"/>
    <lineage>
        <taxon>Bacteria</taxon>
        <taxon>Bacillati</taxon>
        <taxon>Actinomycetota</taxon>
        <taxon>Actinomycetes</taxon>
        <taxon>Mycobacteriales</taxon>
        <taxon>Nocardiaceae</taxon>
        <taxon>Williamsia</taxon>
    </lineage>
</organism>
<reference evidence="1 2" key="1">
    <citation type="submission" date="2017-01" db="EMBL/GenBank/DDBJ databases">
        <authorList>
            <person name="Mah S.A."/>
            <person name="Swanson W.J."/>
            <person name="Moy G.W."/>
            <person name="Vacquier V.D."/>
        </authorList>
    </citation>
    <scope>NUCLEOTIDE SEQUENCE [LARGE SCALE GENOMIC DNA]</scope>
    <source>
        <strain evidence="1 2">CPCC 203464</strain>
    </source>
</reference>
<name>A0A1N7CN92_9NOCA</name>
<dbReference type="Pfam" id="PF21863">
    <property type="entry name" value="HTH_67"/>
    <property type="match status" value="1"/>
</dbReference>
<gene>
    <name evidence="1" type="ORF">SAMN05445060_0251</name>
</gene>
<evidence type="ECO:0008006" key="3">
    <source>
        <dbReference type="Google" id="ProtNLM"/>
    </source>
</evidence>
<dbReference type="AlphaFoldDB" id="A0A1N7CN92"/>
<evidence type="ECO:0000313" key="1">
    <source>
        <dbReference type="EMBL" id="SIR65109.1"/>
    </source>
</evidence>
<dbReference type="RefSeq" id="WP_076475778.1">
    <property type="nucleotide sequence ID" value="NZ_FTNT01000001.1"/>
</dbReference>
<dbReference type="OrthoDB" id="157052at2"/>
<accession>A0A1N7CN92</accession>
<protein>
    <recommendedName>
        <fullName evidence="3">SalK</fullName>
    </recommendedName>
</protein>
<proteinExistence type="predicted"/>
<dbReference type="Proteomes" id="UP000186218">
    <property type="component" value="Unassembled WGS sequence"/>
</dbReference>
<sequence length="299" mass="32012">MIERNSDEARDLARSAYETLEPFHVIAYFAPGLQQAATDVGLDLSGFYVGARGAPLGPCDASVVSAAFFNFSPSVVRPGWESALGVGLTAVADRRYQLLDDTLRGALGSAVDDPELARLADRYTDIAAGLPLAGRTLASAWARSTSPDAAHLRLWRAVAILREWRGDGHVAALVLAGLDRAQALVFHEARHPDPTVRRRLLGRKFSQLSRGWSDADWDGAVETLVARGVLERADEGGERLTDAGVDLYADVEKRTDAAAAAAWADVDDAAELIAATRPYVKSVIDAGILPGTKNRATPR</sequence>
<dbReference type="InterPro" id="IPR054058">
    <property type="entry name" value="HTH_67"/>
</dbReference>
<dbReference type="NCBIfam" id="NF047719">
    <property type="entry name" value="SCO6745_fam_HTH"/>
    <property type="match status" value="1"/>
</dbReference>
<dbReference type="EMBL" id="FTNT01000001">
    <property type="protein sequence ID" value="SIR65109.1"/>
    <property type="molecule type" value="Genomic_DNA"/>
</dbReference>